<evidence type="ECO:0000313" key="1">
    <source>
        <dbReference type="EMBL" id="KAG0422685.1"/>
    </source>
</evidence>
<sequence>MLRLVQAFGISQLVFSTPYLPLRRGELDNVNALIRKIYKAALSLSPSTSTDRLFKLEVYNTAEELGEAHLTRLGGREDLAYVDAAEYTRREALLTIPSNSSGPLRTPPFLATRPPTLPSEDSPNGLGTPHLLGWSFALPENRLASSHPLVRYGMGGQTYSISFETAQRTLGPTGLTSLPWGNGRPGCTARTRSFRTGSPNGLSGSPGSMNS</sequence>
<accession>A0AC60PNX5</accession>
<gene>
    <name evidence="1" type="ORF">HPB47_001510</name>
</gene>
<name>A0AC60PNX5_IXOPE</name>
<organism evidence="1 2">
    <name type="scientific">Ixodes persulcatus</name>
    <name type="common">Taiga tick</name>
    <dbReference type="NCBI Taxonomy" id="34615"/>
    <lineage>
        <taxon>Eukaryota</taxon>
        <taxon>Metazoa</taxon>
        <taxon>Ecdysozoa</taxon>
        <taxon>Arthropoda</taxon>
        <taxon>Chelicerata</taxon>
        <taxon>Arachnida</taxon>
        <taxon>Acari</taxon>
        <taxon>Parasitiformes</taxon>
        <taxon>Ixodida</taxon>
        <taxon>Ixodoidea</taxon>
        <taxon>Ixodidae</taxon>
        <taxon>Ixodinae</taxon>
        <taxon>Ixodes</taxon>
    </lineage>
</organism>
<keyword evidence="2" id="KW-1185">Reference proteome</keyword>
<protein>
    <submittedName>
        <fullName evidence="1">Uncharacterized protein</fullName>
    </submittedName>
</protein>
<dbReference type="Proteomes" id="UP000805193">
    <property type="component" value="Unassembled WGS sequence"/>
</dbReference>
<dbReference type="EMBL" id="JABSTQ010010195">
    <property type="protein sequence ID" value="KAG0422685.1"/>
    <property type="molecule type" value="Genomic_DNA"/>
</dbReference>
<evidence type="ECO:0000313" key="2">
    <source>
        <dbReference type="Proteomes" id="UP000805193"/>
    </source>
</evidence>
<reference evidence="1 2" key="1">
    <citation type="journal article" date="2020" name="Cell">
        <title>Large-Scale Comparative Analyses of Tick Genomes Elucidate Their Genetic Diversity and Vector Capacities.</title>
        <authorList>
            <consortium name="Tick Genome and Microbiome Consortium (TIGMIC)"/>
            <person name="Jia N."/>
            <person name="Wang J."/>
            <person name="Shi W."/>
            <person name="Du L."/>
            <person name="Sun Y."/>
            <person name="Zhan W."/>
            <person name="Jiang J.F."/>
            <person name="Wang Q."/>
            <person name="Zhang B."/>
            <person name="Ji P."/>
            <person name="Bell-Sakyi L."/>
            <person name="Cui X.M."/>
            <person name="Yuan T.T."/>
            <person name="Jiang B.G."/>
            <person name="Yang W.F."/>
            <person name="Lam T.T."/>
            <person name="Chang Q.C."/>
            <person name="Ding S.J."/>
            <person name="Wang X.J."/>
            <person name="Zhu J.G."/>
            <person name="Ruan X.D."/>
            <person name="Zhao L."/>
            <person name="Wei J.T."/>
            <person name="Ye R.Z."/>
            <person name="Que T.C."/>
            <person name="Du C.H."/>
            <person name="Zhou Y.H."/>
            <person name="Cheng J.X."/>
            <person name="Dai P.F."/>
            <person name="Guo W.B."/>
            <person name="Han X.H."/>
            <person name="Huang E.J."/>
            <person name="Li L.F."/>
            <person name="Wei W."/>
            <person name="Gao Y.C."/>
            <person name="Liu J.Z."/>
            <person name="Shao H.Z."/>
            <person name="Wang X."/>
            <person name="Wang C.C."/>
            <person name="Yang T.C."/>
            <person name="Huo Q.B."/>
            <person name="Li W."/>
            <person name="Chen H.Y."/>
            <person name="Chen S.E."/>
            <person name="Zhou L.G."/>
            <person name="Ni X.B."/>
            <person name="Tian J.H."/>
            <person name="Sheng Y."/>
            <person name="Liu T."/>
            <person name="Pan Y.S."/>
            <person name="Xia L.Y."/>
            <person name="Li J."/>
            <person name="Zhao F."/>
            <person name="Cao W.C."/>
        </authorList>
    </citation>
    <scope>NUCLEOTIDE SEQUENCE [LARGE SCALE GENOMIC DNA]</scope>
    <source>
        <strain evidence="1">Iper-2018</strain>
    </source>
</reference>
<proteinExistence type="predicted"/>
<comment type="caution">
    <text evidence="1">The sequence shown here is derived from an EMBL/GenBank/DDBJ whole genome shotgun (WGS) entry which is preliminary data.</text>
</comment>